<dbReference type="PANTHER" id="PTHR36799">
    <property type="match status" value="1"/>
</dbReference>
<dbReference type="EMBL" id="JAZAQF010000095">
    <property type="protein sequence ID" value="MFG3819599.1"/>
    <property type="molecule type" value="Genomic_DNA"/>
</dbReference>
<comment type="caution">
    <text evidence="1">The sequence shown here is derived from an EMBL/GenBank/DDBJ whole genome shotgun (WGS) entry which is preliminary data.</text>
</comment>
<keyword evidence="2" id="KW-1185">Reference proteome</keyword>
<reference evidence="2" key="1">
    <citation type="journal article" date="2024" name="Algal Res.">
        <title>Biochemical, toxicological and genomic investigation of a high-biomass producing Limnothrix strain isolated from Italian shallow drinking water reservoir.</title>
        <authorList>
            <person name="Simonazzi M."/>
            <person name="Shishido T.K."/>
            <person name="Delbaje E."/>
            <person name="Wahlsten M."/>
            <person name="Fewer D.P."/>
            <person name="Sivonen K."/>
            <person name="Pezzolesi L."/>
            <person name="Pistocchi R."/>
        </authorList>
    </citation>
    <scope>NUCLEOTIDE SEQUENCE [LARGE SCALE GENOMIC DNA]</scope>
    <source>
        <strain evidence="2">LRLZ20PSL1</strain>
    </source>
</reference>
<dbReference type="Proteomes" id="UP001604335">
    <property type="component" value="Unassembled WGS sequence"/>
</dbReference>
<dbReference type="Pfam" id="PF11347">
    <property type="entry name" value="CRR42-like"/>
    <property type="match status" value="1"/>
</dbReference>
<dbReference type="InterPro" id="IPR021495">
    <property type="entry name" value="CRR42-like"/>
</dbReference>
<gene>
    <name evidence="1" type="ORF">VPK24_18290</name>
</gene>
<organism evidence="1 2">
    <name type="scientific">Limnothrix redekei LRLZ20PSL1</name>
    <dbReference type="NCBI Taxonomy" id="3112953"/>
    <lineage>
        <taxon>Bacteria</taxon>
        <taxon>Bacillati</taxon>
        <taxon>Cyanobacteriota</taxon>
        <taxon>Cyanophyceae</taxon>
        <taxon>Pseudanabaenales</taxon>
        <taxon>Pseudanabaenaceae</taxon>
        <taxon>Limnothrix</taxon>
    </lineage>
</organism>
<dbReference type="RefSeq" id="WP_099533234.1">
    <property type="nucleotide sequence ID" value="NZ_JAZAQF010000095.1"/>
</dbReference>
<evidence type="ECO:0000313" key="1">
    <source>
        <dbReference type="EMBL" id="MFG3819599.1"/>
    </source>
</evidence>
<name>A0ABW7CEN0_9CYAN</name>
<proteinExistence type="predicted"/>
<protein>
    <submittedName>
        <fullName evidence="1">DUF3148 domain-containing protein</fullName>
    </submittedName>
</protein>
<dbReference type="PANTHER" id="PTHR36799:SF2">
    <property type="entry name" value="PROTEIN CHLORORESPIRATORY REDUCTION 42, CHLOROPLASTIC"/>
    <property type="match status" value="1"/>
</dbReference>
<dbReference type="NCBIfam" id="NF045913">
    <property type="entry name" value="RegSipA"/>
    <property type="match status" value="1"/>
</dbReference>
<evidence type="ECO:0000313" key="2">
    <source>
        <dbReference type="Proteomes" id="UP001604335"/>
    </source>
</evidence>
<accession>A0ABW7CEN0</accession>
<sequence length="81" mass="8891">MSELQDSDRFTLAAGDRVRLVALPPYVKTAEPMPMLRPPSVLTIGDLGTVLGCRPGNCWAIRFANGAYLLTAQYLERVQTP</sequence>